<gene>
    <name evidence="4" type="ORF">ACFFFU_00090</name>
</gene>
<keyword evidence="5" id="KW-1185">Reference proteome</keyword>
<dbReference type="Pfam" id="PF05226">
    <property type="entry name" value="CHASE2"/>
    <property type="match status" value="1"/>
</dbReference>
<keyword evidence="2" id="KW-0472">Membrane</keyword>
<feature type="compositionally biased region" description="Gly residues" evidence="1">
    <location>
        <begin position="548"/>
        <end position="570"/>
    </location>
</feature>
<dbReference type="Proteomes" id="UP001589898">
    <property type="component" value="Unassembled WGS sequence"/>
</dbReference>
<feature type="transmembrane region" description="Helical" evidence="2">
    <location>
        <begin position="480"/>
        <end position="497"/>
    </location>
</feature>
<feature type="transmembrane region" description="Helical" evidence="2">
    <location>
        <begin position="75"/>
        <end position="97"/>
    </location>
</feature>
<keyword evidence="2" id="KW-1133">Transmembrane helix</keyword>
<accession>A0ABV6STA0</accession>
<feature type="transmembrane region" description="Helical" evidence="2">
    <location>
        <begin position="509"/>
        <end position="528"/>
    </location>
</feature>
<evidence type="ECO:0000313" key="4">
    <source>
        <dbReference type="EMBL" id="MFC0716172.1"/>
    </source>
</evidence>
<feature type="region of interest" description="Disordered" evidence="1">
    <location>
        <begin position="314"/>
        <end position="335"/>
    </location>
</feature>
<reference evidence="4 5" key="1">
    <citation type="submission" date="2024-09" db="EMBL/GenBank/DDBJ databases">
        <authorList>
            <person name="Sun Q."/>
            <person name="Mori K."/>
        </authorList>
    </citation>
    <scope>NUCLEOTIDE SEQUENCE [LARGE SCALE GENOMIC DNA]</scope>
    <source>
        <strain evidence="4 5">KCTC 52403</strain>
    </source>
</reference>
<sequence>MQASGGQECERLTASDRLQRQTGGCTCRHGLSRFLREKGRRIARSRWFAKCRPLTARIPVATGPRRRWRPATPAYILDAAALVFVLVFLAGLVLNLVEPFGLANASKAQSMRLSARVAAPFYDDSARDAIAVVLIDDRALDAMGIGWPPTYRQYDALLQRVLEQRPRAVYLDVLLLEEREYDDSFESAYASLNAAVAAHDPAIPVFFGVGAPGQCSIFSSDGGVQDVVTGWQGVGAGYPLRVDADSVHEGAAHMACDRPGVTGAGTDSVAFALYRHACATGSEAGCREAASAFPPAAMGLPLAVQWGWRPPVRDGDGTRCEGPQDVAARRPSPTRMERWTSAARLTWDSFRGAADPGREDRNRERCVFPLTVFADALVHDETLMERGPGGRPLLEDRVVLVGTRLIGLDDLVSTPVNQQVPGVYLHAMALDNLMQWGRDRVHVNASLGPWIGLGTAVLMSLAAGWLLFRAGPGRLSAVRLLGLSAVLALIAYLQVRFVQDVLRQPPQDWLGLGALVLGAVLWVASKGAEGCKCGARGNDDEHAMDGLDAGGPGAAGDATGGAGAGVPGPG</sequence>
<feature type="transmembrane region" description="Helical" evidence="2">
    <location>
        <begin position="447"/>
        <end position="468"/>
    </location>
</feature>
<proteinExistence type="predicted"/>
<organism evidence="4 5">
    <name type="scientific">Luteimonas padinae</name>
    <dbReference type="NCBI Taxonomy" id="1714359"/>
    <lineage>
        <taxon>Bacteria</taxon>
        <taxon>Pseudomonadati</taxon>
        <taxon>Pseudomonadota</taxon>
        <taxon>Gammaproteobacteria</taxon>
        <taxon>Lysobacterales</taxon>
        <taxon>Lysobacteraceae</taxon>
        <taxon>Luteimonas</taxon>
    </lineage>
</organism>
<evidence type="ECO:0000259" key="3">
    <source>
        <dbReference type="SMART" id="SM01080"/>
    </source>
</evidence>
<evidence type="ECO:0000256" key="1">
    <source>
        <dbReference type="SAM" id="MobiDB-lite"/>
    </source>
</evidence>
<comment type="caution">
    <text evidence="4">The sequence shown here is derived from an EMBL/GenBank/DDBJ whole genome shotgun (WGS) entry which is preliminary data.</text>
</comment>
<feature type="region of interest" description="Disordered" evidence="1">
    <location>
        <begin position="544"/>
        <end position="570"/>
    </location>
</feature>
<keyword evidence="2" id="KW-0812">Transmembrane</keyword>
<evidence type="ECO:0000256" key="2">
    <source>
        <dbReference type="SAM" id="Phobius"/>
    </source>
</evidence>
<evidence type="ECO:0000313" key="5">
    <source>
        <dbReference type="Proteomes" id="UP001589898"/>
    </source>
</evidence>
<dbReference type="InterPro" id="IPR007890">
    <property type="entry name" value="CHASE2"/>
</dbReference>
<name>A0ABV6STA0_9GAMM</name>
<protein>
    <submittedName>
        <fullName evidence="4">CHASE2 domain-containing protein</fullName>
    </submittedName>
</protein>
<feature type="domain" description="CHASE2" evidence="3">
    <location>
        <begin position="114"/>
        <end position="463"/>
    </location>
</feature>
<dbReference type="EMBL" id="JBHLTF010000001">
    <property type="protein sequence ID" value="MFC0716172.1"/>
    <property type="molecule type" value="Genomic_DNA"/>
</dbReference>
<dbReference type="RefSeq" id="WP_189494065.1">
    <property type="nucleotide sequence ID" value="NZ_BMZT01000001.1"/>
</dbReference>
<dbReference type="SMART" id="SM01080">
    <property type="entry name" value="CHASE2"/>
    <property type="match status" value="1"/>
</dbReference>